<feature type="region of interest" description="Disordered" evidence="6">
    <location>
        <begin position="236"/>
        <end position="283"/>
    </location>
</feature>
<evidence type="ECO:0000313" key="8">
    <source>
        <dbReference type="EMBL" id="TGK33725.1"/>
    </source>
</evidence>
<dbReference type="GO" id="GO:0008168">
    <property type="term" value="F:methyltransferase activity"/>
    <property type="evidence" value="ECO:0007669"/>
    <property type="project" value="UniProtKB-KW"/>
</dbReference>
<sequence>MIGNEAGTLTLVSVSLGNPGDITDRAKTLLRNCELLIGEESRIVSTLLKSFSIERDFSLCNEHSSSEDVVELAEEILKRNGSVLISDAGTPGIEDPGRELVLEVLKRGGTVKSAPGPIAFGAALSISGFRISPFTFCGFLSRDPFERKKELTRYMKQGHTFVFYETPYRYKAVLHDLRSVFSDMREERSVFFCLDLTMESEFQFRGKLEELIRVAETLPKGNPVVVVSHKSETTFSKNKTSLSKSESNRKADRNPKNSEYPKRPKHNSPSKSGSKKFRNFDKK</sequence>
<evidence type="ECO:0000256" key="5">
    <source>
        <dbReference type="ARBA" id="ARBA00022691"/>
    </source>
</evidence>
<keyword evidence="9" id="KW-1185">Reference proteome</keyword>
<dbReference type="GO" id="GO:0032259">
    <property type="term" value="P:methylation"/>
    <property type="evidence" value="ECO:0007669"/>
    <property type="project" value="UniProtKB-KW"/>
</dbReference>
<dbReference type="Gene3D" id="3.30.950.10">
    <property type="entry name" value="Methyltransferase, Cobalt-precorrin-4 Transmethylase, Domain 2"/>
    <property type="match status" value="1"/>
</dbReference>
<dbReference type="InterPro" id="IPR000878">
    <property type="entry name" value="4pyrrol_Mease"/>
</dbReference>
<dbReference type="GO" id="GO:0006364">
    <property type="term" value="P:rRNA processing"/>
    <property type="evidence" value="ECO:0007669"/>
    <property type="project" value="UniProtKB-KW"/>
</dbReference>
<dbReference type="PIRSF" id="PIRSF005917">
    <property type="entry name" value="MTase_YraL"/>
    <property type="match status" value="1"/>
</dbReference>
<dbReference type="InterPro" id="IPR035996">
    <property type="entry name" value="4pyrrol_Methylase_sf"/>
</dbReference>
<feature type="compositionally biased region" description="Polar residues" evidence="6">
    <location>
        <begin position="236"/>
        <end position="245"/>
    </location>
</feature>
<dbReference type="PANTHER" id="PTHR46111:SF1">
    <property type="entry name" value="RIBOSOMAL RNA SMALL SUBUNIT METHYLTRANSFERASE I"/>
    <property type="match status" value="1"/>
</dbReference>
<keyword evidence="3 8" id="KW-0489">Methyltransferase</keyword>
<dbReference type="InterPro" id="IPR014777">
    <property type="entry name" value="4pyrrole_Mease_sub1"/>
</dbReference>
<evidence type="ECO:0000256" key="1">
    <source>
        <dbReference type="ARBA" id="ARBA00022490"/>
    </source>
</evidence>
<dbReference type="Pfam" id="PF00590">
    <property type="entry name" value="TP_methylase"/>
    <property type="match status" value="1"/>
</dbReference>
<dbReference type="EMBL" id="RQFA01000042">
    <property type="protein sequence ID" value="TGK33725.1"/>
    <property type="molecule type" value="Genomic_DNA"/>
</dbReference>
<dbReference type="SUPFAM" id="SSF53790">
    <property type="entry name" value="Tetrapyrrole methylase"/>
    <property type="match status" value="1"/>
</dbReference>
<feature type="compositionally biased region" description="Basic residues" evidence="6">
    <location>
        <begin position="263"/>
        <end position="277"/>
    </location>
</feature>
<dbReference type="Proteomes" id="UP000298277">
    <property type="component" value="Unassembled WGS sequence"/>
</dbReference>
<dbReference type="RefSeq" id="WP_135594414.1">
    <property type="nucleotide sequence ID" value="NZ_RQEZ01000094.1"/>
</dbReference>
<keyword evidence="2" id="KW-0698">rRNA processing</keyword>
<evidence type="ECO:0000256" key="4">
    <source>
        <dbReference type="ARBA" id="ARBA00022679"/>
    </source>
</evidence>
<dbReference type="AlphaFoldDB" id="A0A5F1YLN8"/>
<proteinExistence type="predicted"/>
<keyword evidence="1" id="KW-0963">Cytoplasm</keyword>
<comment type="caution">
    <text evidence="8">The sequence shown here is derived from an EMBL/GenBank/DDBJ whole genome shotgun (WGS) entry which is preliminary data.</text>
</comment>
<feature type="domain" description="Tetrapyrrole methylase" evidence="7">
    <location>
        <begin position="8"/>
        <end position="211"/>
    </location>
</feature>
<evidence type="ECO:0000313" key="9">
    <source>
        <dbReference type="Proteomes" id="UP000298277"/>
    </source>
</evidence>
<dbReference type="InterPro" id="IPR008189">
    <property type="entry name" value="rRNA_ssu_MeTfrase_I"/>
</dbReference>
<evidence type="ECO:0000256" key="6">
    <source>
        <dbReference type="SAM" id="MobiDB-lite"/>
    </source>
</evidence>
<protein>
    <submittedName>
        <fullName evidence="8">16S rRNA methyltransferase</fullName>
    </submittedName>
</protein>
<evidence type="ECO:0000256" key="2">
    <source>
        <dbReference type="ARBA" id="ARBA00022552"/>
    </source>
</evidence>
<gene>
    <name evidence="8" type="ORF">EHQ17_10495</name>
</gene>
<dbReference type="InterPro" id="IPR014776">
    <property type="entry name" value="4pyrrole_Mease_sub2"/>
</dbReference>
<dbReference type="OrthoDB" id="306865at2"/>
<evidence type="ECO:0000259" key="7">
    <source>
        <dbReference type="Pfam" id="PF00590"/>
    </source>
</evidence>
<dbReference type="PANTHER" id="PTHR46111">
    <property type="entry name" value="RIBOSOMAL RNA SMALL SUBUNIT METHYLTRANSFERASE I"/>
    <property type="match status" value="1"/>
</dbReference>
<organism evidence="8 9">
    <name type="scientific">Leptospira gomenensis</name>
    <dbReference type="NCBI Taxonomy" id="2484974"/>
    <lineage>
        <taxon>Bacteria</taxon>
        <taxon>Pseudomonadati</taxon>
        <taxon>Spirochaetota</taxon>
        <taxon>Spirochaetia</taxon>
        <taxon>Leptospirales</taxon>
        <taxon>Leptospiraceae</taxon>
        <taxon>Leptospira</taxon>
    </lineage>
</organism>
<reference evidence="8" key="1">
    <citation type="journal article" date="2019" name="PLoS Negl. Trop. Dis.">
        <title>Revisiting the worldwide diversity of Leptospira species in the environment.</title>
        <authorList>
            <person name="Vincent A.T."/>
            <person name="Schiettekatte O."/>
            <person name="Bourhy P."/>
            <person name="Veyrier F.J."/>
            <person name="Picardeau M."/>
        </authorList>
    </citation>
    <scope>NUCLEOTIDE SEQUENCE [LARGE SCALE GENOMIC DNA]</scope>
    <source>
        <strain evidence="8">201800299</strain>
    </source>
</reference>
<dbReference type="Gene3D" id="3.40.1010.10">
    <property type="entry name" value="Cobalt-precorrin-4 Transmethylase, Domain 1"/>
    <property type="match status" value="1"/>
</dbReference>
<name>A0A5F1YLN8_9LEPT</name>
<keyword evidence="4 8" id="KW-0808">Transferase</keyword>
<accession>A0A5F1YLN8</accession>
<evidence type="ECO:0000256" key="3">
    <source>
        <dbReference type="ARBA" id="ARBA00022603"/>
    </source>
</evidence>
<feature type="compositionally biased region" description="Basic and acidic residues" evidence="6">
    <location>
        <begin position="246"/>
        <end position="262"/>
    </location>
</feature>
<keyword evidence="5" id="KW-0949">S-adenosyl-L-methionine</keyword>